<keyword evidence="3" id="KW-1185">Reference proteome</keyword>
<organism evidence="2 3">
    <name type="scientific">Pseudofulvibacter geojedonensis</name>
    <dbReference type="NCBI Taxonomy" id="1123758"/>
    <lineage>
        <taxon>Bacteria</taxon>
        <taxon>Pseudomonadati</taxon>
        <taxon>Bacteroidota</taxon>
        <taxon>Flavobacteriia</taxon>
        <taxon>Flavobacteriales</taxon>
        <taxon>Flavobacteriaceae</taxon>
        <taxon>Pseudofulvibacter</taxon>
    </lineage>
</organism>
<dbReference type="Proteomes" id="UP001596997">
    <property type="component" value="Unassembled WGS sequence"/>
</dbReference>
<comment type="caution">
    <text evidence="2">The sequence shown here is derived from an EMBL/GenBank/DDBJ whole genome shotgun (WGS) entry which is preliminary data.</text>
</comment>
<evidence type="ECO:0000313" key="2">
    <source>
        <dbReference type="EMBL" id="MFD0965042.1"/>
    </source>
</evidence>
<feature type="signal peptide" evidence="1">
    <location>
        <begin position="1"/>
        <end position="18"/>
    </location>
</feature>
<evidence type="ECO:0000256" key="1">
    <source>
        <dbReference type="SAM" id="SignalP"/>
    </source>
</evidence>
<accession>A0ABW3I6B9</accession>
<gene>
    <name evidence="2" type="ORF">ACFQ1O_13580</name>
</gene>
<dbReference type="RefSeq" id="WP_377716803.1">
    <property type="nucleotide sequence ID" value="NZ_JBHTJM010000010.1"/>
</dbReference>
<sequence length="232" mass="27082">MRNLIVLICLLIVGFVSAQEYNQFDKQGERHGKWRKFFPGTEKVRYTGQFEHGKEVGVFKFYHKEAKAKHPSLIKTFQPNSDLAEVKYYTSTGVLLNEGFLNGKIRVGEWKFYHKNSKEISEIEFYEKGRLNGKKTSYYKNGKILQVENYTNGKLNGKKQMFTNEGVLVKDMNYVNGRIDGYFTEYRAGKKILEGKYAMGKPRGVWKYYKDGKLIETKDYTKSNNPKKKKAK</sequence>
<evidence type="ECO:0000313" key="3">
    <source>
        <dbReference type="Proteomes" id="UP001596997"/>
    </source>
</evidence>
<name>A0ABW3I6B9_9FLAO</name>
<dbReference type="SUPFAM" id="SSF82185">
    <property type="entry name" value="Histone H3 K4-specific methyltransferase SET7/9 N-terminal domain"/>
    <property type="match status" value="2"/>
</dbReference>
<dbReference type="Gene3D" id="2.20.110.10">
    <property type="entry name" value="Histone H3 K4-specific methyltransferase SET7/9 N-terminal domain"/>
    <property type="match status" value="1"/>
</dbReference>
<dbReference type="Gene3D" id="3.90.930.1">
    <property type="match status" value="1"/>
</dbReference>
<protein>
    <submittedName>
        <fullName evidence="2">Toxin-antitoxin system YwqK family antitoxin</fullName>
    </submittedName>
</protein>
<proteinExistence type="predicted"/>
<reference evidence="3" key="1">
    <citation type="journal article" date="2019" name="Int. J. Syst. Evol. Microbiol.">
        <title>The Global Catalogue of Microorganisms (GCM) 10K type strain sequencing project: providing services to taxonomists for standard genome sequencing and annotation.</title>
        <authorList>
            <consortium name="The Broad Institute Genomics Platform"/>
            <consortium name="The Broad Institute Genome Sequencing Center for Infectious Disease"/>
            <person name="Wu L."/>
            <person name="Ma J."/>
        </authorList>
    </citation>
    <scope>NUCLEOTIDE SEQUENCE [LARGE SCALE GENOMIC DNA]</scope>
    <source>
        <strain evidence="3">CCUG 62114</strain>
    </source>
</reference>
<keyword evidence="1" id="KW-0732">Signal</keyword>
<dbReference type="EMBL" id="JBHTJM010000010">
    <property type="protein sequence ID" value="MFD0965042.1"/>
    <property type="molecule type" value="Genomic_DNA"/>
</dbReference>
<feature type="chain" id="PRO_5045300037" evidence="1">
    <location>
        <begin position="19"/>
        <end position="232"/>
    </location>
</feature>